<dbReference type="SUPFAM" id="SSF57850">
    <property type="entry name" value="RING/U-box"/>
    <property type="match status" value="1"/>
</dbReference>
<dbReference type="Proteomes" id="UP000479710">
    <property type="component" value="Unassembled WGS sequence"/>
</dbReference>
<evidence type="ECO:0000256" key="2">
    <source>
        <dbReference type="ARBA" id="ARBA00022771"/>
    </source>
</evidence>
<keyword evidence="6" id="KW-1133">Transmembrane helix</keyword>
<keyword evidence="2 4" id="KW-0863">Zinc-finger</keyword>
<dbReference type="EMBL" id="SPHZ02000005">
    <property type="protein sequence ID" value="KAF0918633.1"/>
    <property type="molecule type" value="Genomic_DNA"/>
</dbReference>
<dbReference type="InterPro" id="IPR052788">
    <property type="entry name" value="RING-type_E3_ligase_ATL"/>
</dbReference>
<evidence type="ECO:0000256" key="4">
    <source>
        <dbReference type="PROSITE-ProRule" id="PRU00175"/>
    </source>
</evidence>
<keyword evidence="9" id="KW-1185">Reference proteome</keyword>
<evidence type="ECO:0000259" key="7">
    <source>
        <dbReference type="PROSITE" id="PS50089"/>
    </source>
</evidence>
<organism evidence="8 9">
    <name type="scientific">Oryza meyeriana var. granulata</name>
    <dbReference type="NCBI Taxonomy" id="110450"/>
    <lineage>
        <taxon>Eukaryota</taxon>
        <taxon>Viridiplantae</taxon>
        <taxon>Streptophyta</taxon>
        <taxon>Embryophyta</taxon>
        <taxon>Tracheophyta</taxon>
        <taxon>Spermatophyta</taxon>
        <taxon>Magnoliopsida</taxon>
        <taxon>Liliopsida</taxon>
        <taxon>Poales</taxon>
        <taxon>Poaceae</taxon>
        <taxon>BOP clade</taxon>
        <taxon>Oryzoideae</taxon>
        <taxon>Oryzeae</taxon>
        <taxon>Oryzinae</taxon>
        <taxon>Oryza</taxon>
        <taxon>Oryza meyeriana</taxon>
    </lineage>
</organism>
<keyword evidence="6" id="KW-0812">Transmembrane</keyword>
<dbReference type="PROSITE" id="PS50089">
    <property type="entry name" value="ZF_RING_2"/>
    <property type="match status" value="1"/>
</dbReference>
<accession>A0A6G1E3X1</accession>
<evidence type="ECO:0000256" key="1">
    <source>
        <dbReference type="ARBA" id="ARBA00022723"/>
    </source>
</evidence>
<feature type="transmembrane region" description="Helical" evidence="6">
    <location>
        <begin position="12"/>
        <end position="36"/>
    </location>
</feature>
<evidence type="ECO:0000256" key="6">
    <source>
        <dbReference type="SAM" id="Phobius"/>
    </source>
</evidence>
<evidence type="ECO:0000313" key="9">
    <source>
        <dbReference type="Proteomes" id="UP000479710"/>
    </source>
</evidence>
<sequence length="126" mass="14240">MDMDWDLFMRGLVCLGLVVMGGSLLVIVVVEAVLCFRRWRRRRDEAMSLEQLLAGTPDVPAPSGHEDEEEGSSPPWCIICMAAQEDGERWLELPDCGHVFHRDCVATWLRDHKNSTCPLCRASILD</sequence>
<evidence type="ECO:0000313" key="8">
    <source>
        <dbReference type="EMBL" id="KAF0918633.1"/>
    </source>
</evidence>
<dbReference type="SMART" id="SM00184">
    <property type="entry name" value="RING"/>
    <property type="match status" value="1"/>
</dbReference>
<dbReference type="AlphaFoldDB" id="A0A6G1E3X1"/>
<dbReference type="Pfam" id="PF13639">
    <property type="entry name" value="zf-RING_2"/>
    <property type="match status" value="1"/>
</dbReference>
<evidence type="ECO:0000256" key="3">
    <source>
        <dbReference type="ARBA" id="ARBA00022833"/>
    </source>
</evidence>
<name>A0A6G1E3X1_9ORYZ</name>
<dbReference type="PANTHER" id="PTHR45798">
    <property type="entry name" value="RING-H2 FINGER PROTEIN ATL61-RELATED-RELATED"/>
    <property type="match status" value="1"/>
</dbReference>
<feature type="region of interest" description="Disordered" evidence="5">
    <location>
        <begin position="53"/>
        <end position="72"/>
    </location>
</feature>
<gene>
    <name evidence="8" type="ORF">E2562_025211</name>
</gene>
<dbReference type="InterPro" id="IPR001841">
    <property type="entry name" value="Znf_RING"/>
</dbReference>
<reference evidence="8 9" key="1">
    <citation type="submission" date="2019-11" db="EMBL/GenBank/DDBJ databases">
        <title>Whole genome sequence of Oryza granulata.</title>
        <authorList>
            <person name="Li W."/>
        </authorList>
    </citation>
    <scope>NUCLEOTIDE SEQUENCE [LARGE SCALE GENOMIC DNA]</scope>
    <source>
        <strain evidence="9">cv. Menghai</strain>
        <tissue evidence="8">Leaf</tissue>
    </source>
</reference>
<keyword evidence="3" id="KW-0862">Zinc</keyword>
<keyword evidence="1" id="KW-0479">Metal-binding</keyword>
<comment type="caution">
    <text evidence="8">The sequence shown here is derived from an EMBL/GenBank/DDBJ whole genome shotgun (WGS) entry which is preliminary data.</text>
</comment>
<proteinExistence type="predicted"/>
<feature type="domain" description="RING-type" evidence="7">
    <location>
        <begin position="77"/>
        <end position="121"/>
    </location>
</feature>
<dbReference type="Gene3D" id="3.30.40.10">
    <property type="entry name" value="Zinc/RING finger domain, C3HC4 (zinc finger)"/>
    <property type="match status" value="1"/>
</dbReference>
<protein>
    <recommendedName>
        <fullName evidence="7">RING-type domain-containing protein</fullName>
    </recommendedName>
</protein>
<dbReference type="GO" id="GO:0008270">
    <property type="term" value="F:zinc ion binding"/>
    <property type="evidence" value="ECO:0007669"/>
    <property type="project" value="UniProtKB-KW"/>
</dbReference>
<dbReference type="OrthoDB" id="681941at2759"/>
<dbReference type="PANTHER" id="PTHR45798:SF92">
    <property type="entry name" value="RING-TYPE DOMAIN-CONTAINING PROTEIN"/>
    <property type="match status" value="1"/>
</dbReference>
<evidence type="ECO:0000256" key="5">
    <source>
        <dbReference type="SAM" id="MobiDB-lite"/>
    </source>
</evidence>
<dbReference type="InterPro" id="IPR013083">
    <property type="entry name" value="Znf_RING/FYVE/PHD"/>
</dbReference>
<keyword evidence="6" id="KW-0472">Membrane</keyword>